<feature type="region of interest" description="Sigma-70 factor domain-2" evidence="7">
    <location>
        <begin position="53"/>
        <end position="122"/>
    </location>
</feature>
<dbReference type="InterPro" id="IPR007630">
    <property type="entry name" value="RNA_pol_sigma70_r4"/>
</dbReference>
<comment type="function">
    <text evidence="7">Sigma factors are initiation factors that promote the attachment of RNA polymerase to specific initiation sites and are then released. This sigma factor is involved in regulation of expression of heat shock genes.</text>
</comment>
<keyword evidence="1 7" id="KW-0963">Cytoplasm</keyword>
<proteinExistence type="inferred from homology"/>
<protein>
    <recommendedName>
        <fullName evidence="7 8">RNA polymerase sigma factor RpoH</fullName>
    </recommendedName>
    <alternativeName>
        <fullName evidence="7">RNA polymerase sigma-32 factor</fullName>
    </alternativeName>
</protein>
<evidence type="ECO:0000256" key="2">
    <source>
        <dbReference type="ARBA" id="ARBA00023015"/>
    </source>
</evidence>
<evidence type="ECO:0000313" key="11">
    <source>
        <dbReference type="EMBL" id="OOZ41440.1"/>
    </source>
</evidence>
<dbReference type="PRINTS" id="PR00046">
    <property type="entry name" value="SIGMA70FCT"/>
</dbReference>
<dbReference type="NCBIfam" id="TIGR02392">
    <property type="entry name" value="rpoH_proteo"/>
    <property type="match status" value="1"/>
</dbReference>
<comment type="similarity">
    <text evidence="7">Belongs to the sigma-70 factor family. RpoH subfamily.</text>
</comment>
<dbReference type="SUPFAM" id="SSF88946">
    <property type="entry name" value="Sigma2 domain of RNA polymerase sigma factors"/>
    <property type="match status" value="1"/>
</dbReference>
<evidence type="ECO:0000256" key="8">
    <source>
        <dbReference type="NCBIfam" id="TIGR02392"/>
    </source>
</evidence>
<accession>A0A1T2L8P9</accession>
<name>A0A1T2L8P9_9GAMM</name>
<dbReference type="InterPro" id="IPR013325">
    <property type="entry name" value="RNA_pol_sigma_r2"/>
</dbReference>
<dbReference type="NCBIfam" id="NF005143">
    <property type="entry name" value="PRK06596.1"/>
    <property type="match status" value="1"/>
</dbReference>
<dbReference type="PROSITE" id="PS00715">
    <property type="entry name" value="SIGMA70_1"/>
    <property type="match status" value="1"/>
</dbReference>
<dbReference type="FunFam" id="1.20.120.1810:FF:000001">
    <property type="entry name" value="RNA polymerase sigma factor RpoH"/>
    <property type="match status" value="1"/>
</dbReference>
<dbReference type="FunFam" id="1.10.10.10:FF:000285">
    <property type="entry name" value="RNA polymerase sigma factor RpoH"/>
    <property type="match status" value="1"/>
</dbReference>
<sequence length="284" mass="32227">MSKSNAIALNLPTGSMEAYVSAAFQLPMLTAEEERDHAIRLRDHNDLDAARALVMSHLRFVVRVARGYSGYGLPQQDLIQEGTVGLMKAVKRFNPDNNVRLVSYAVHWIRAEMHEYILRNWRIVKVATTKAQRKLFFNLRSAKKRLGWLNHEEVLGVAEDLGVKPETVLEMEKRLSAHDLPWDAPSDSDDEEAHFSPSSWLPGNTLDPATEIERADTTATREKALAEALAQLDDRSREILAARWLSEQKMTLQELAVQYGISAERVRQLEKSAMQKLQKLVDLD</sequence>
<keyword evidence="5 7" id="KW-0238">DNA-binding</keyword>
<dbReference type="RefSeq" id="WP_078476673.1">
    <property type="nucleotide sequence ID" value="NZ_MPRK01000062.1"/>
</dbReference>
<evidence type="ECO:0000256" key="5">
    <source>
        <dbReference type="ARBA" id="ARBA00023125"/>
    </source>
</evidence>
<dbReference type="InterPro" id="IPR012759">
    <property type="entry name" value="RNA_pol_sigma_RpoH_proteobac"/>
</dbReference>
<dbReference type="PANTHER" id="PTHR30376">
    <property type="entry name" value="SIGMA FACTOR RPOH HEAT SHOCK RELATED"/>
    <property type="match status" value="1"/>
</dbReference>
<dbReference type="InterPro" id="IPR000943">
    <property type="entry name" value="RNA_pol_sigma70"/>
</dbReference>
<feature type="short sequence motif" description="Interaction with polymerase core subunit RpoC" evidence="7">
    <location>
        <begin position="77"/>
        <end position="80"/>
    </location>
</feature>
<comment type="subcellular location">
    <subcellularLocation>
        <location evidence="7">Cytoplasm</location>
    </subcellularLocation>
</comment>
<dbReference type="NCBIfam" id="TIGR02937">
    <property type="entry name" value="sigma70-ECF"/>
    <property type="match status" value="1"/>
</dbReference>
<feature type="domain" description="RNA polymerase sigma-70" evidence="9">
    <location>
        <begin position="77"/>
        <end position="90"/>
    </location>
</feature>
<organism evidence="11 12">
    <name type="scientific">Solemya elarraichensis gill symbiont</name>
    <dbReference type="NCBI Taxonomy" id="1918949"/>
    <lineage>
        <taxon>Bacteria</taxon>
        <taxon>Pseudomonadati</taxon>
        <taxon>Pseudomonadota</taxon>
        <taxon>Gammaproteobacteria</taxon>
        <taxon>sulfur-oxidizing symbionts</taxon>
    </lineage>
</organism>
<dbReference type="CDD" id="cd06171">
    <property type="entry name" value="Sigma70_r4"/>
    <property type="match status" value="1"/>
</dbReference>
<dbReference type="PROSITE" id="PS00716">
    <property type="entry name" value="SIGMA70_2"/>
    <property type="match status" value="1"/>
</dbReference>
<keyword evidence="3 7" id="KW-0346">Stress response</keyword>
<keyword evidence="2 7" id="KW-0805">Transcription regulation</keyword>
<dbReference type="InterPro" id="IPR050813">
    <property type="entry name" value="Sigma-70_Factor"/>
</dbReference>
<keyword evidence="6 7" id="KW-0804">Transcription</keyword>
<evidence type="ECO:0000256" key="1">
    <source>
        <dbReference type="ARBA" id="ARBA00022490"/>
    </source>
</evidence>
<reference evidence="11 12" key="1">
    <citation type="submission" date="2016-11" db="EMBL/GenBank/DDBJ databases">
        <title>Mixed transmission modes and dynamic genome evolution in an obligate animal-bacterial symbiosis.</title>
        <authorList>
            <person name="Russell S.L."/>
            <person name="Corbett-Detig R.B."/>
            <person name="Cavanaugh C.M."/>
        </authorList>
    </citation>
    <scope>NUCLEOTIDE SEQUENCE [LARGE SCALE GENOMIC DNA]</scope>
    <source>
        <strain evidence="11">Sp-SM6</strain>
    </source>
</reference>
<comment type="caution">
    <text evidence="11">The sequence shown here is derived from an EMBL/GenBank/DDBJ whole genome shotgun (WGS) entry which is preliminary data.</text>
</comment>
<evidence type="ECO:0000313" key="12">
    <source>
        <dbReference type="Proteomes" id="UP000190198"/>
    </source>
</evidence>
<dbReference type="InterPro" id="IPR014284">
    <property type="entry name" value="RNA_pol_sigma-70_dom"/>
</dbReference>
<dbReference type="Gene3D" id="1.20.120.1810">
    <property type="match status" value="1"/>
</dbReference>
<evidence type="ECO:0000256" key="3">
    <source>
        <dbReference type="ARBA" id="ARBA00023016"/>
    </source>
</evidence>
<dbReference type="OrthoDB" id="9809557at2"/>
<dbReference type="Pfam" id="PF04542">
    <property type="entry name" value="Sigma70_r2"/>
    <property type="match status" value="1"/>
</dbReference>
<evidence type="ECO:0000259" key="10">
    <source>
        <dbReference type="PROSITE" id="PS00716"/>
    </source>
</evidence>
<keyword evidence="12" id="KW-1185">Reference proteome</keyword>
<dbReference type="GO" id="GO:0009408">
    <property type="term" value="P:response to heat"/>
    <property type="evidence" value="ECO:0007669"/>
    <property type="project" value="UniProtKB-UniRule"/>
</dbReference>
<feature type="DNA-binding region" description="H-T-H motif" evidence="7">
    <location>
        <begin position="252"/>
        <end position="271"/>
    </location>
</feature>
<dbReference type="AlphaFoldDB" id="A0A1T2L8P9"/>
<dbReference type="Gene3D" id="1.20.140.160">
    <property type="match status" value="1"/>
</dbReference>
<evidence type="ECO:0000256" key="4">
    <source>
        <dbReference type="ARBA" id="ARBA00023082"/>
    </source>
</evidence>
<keyword evidence="4 7" id="KW-0731">Sigma factor</keyword>
<dbReference type="GO" id="GO:0016987">
    <property type="term" value="F:sigma factor activity"/>
    <property type="evidence" value="ECO:0007669"/>
    <property type="project" value="UniProtKB-UniRule"/>
</dbReference>
<dbReference type="InterPro" id="IPR013324">
    <property type="entry name" value="RNA_pol_sigma_r3/r4-like"/>
</dbReference>
<dbReference type="SUPFAM" id="SSF88659">
    <property type="entry name" value="Sigma3 and sigma4 domains of RNA polymerase sigma factors"/>
    <property type="match status" value="1"/>
</dbReference>
<dbReference type="GO" id="GO:0006352">
    <property type="term" value="P:DNA-templated transcription initiation"/>
    <property type="evidence" value="ECO:0007669"/>
    <property type="project" value="UniProtKB-UniRule"/>
</dbReference>
<dbReference type="PANTHER" id="PTHR30376:SF3">
    <property type="entry name" value="RNA POLYMERASE SIGMA FACTOR RPOH"/>
    <property type="match status" value="1"/>
</dbReference>
<dbReference type="GO" id="GO:0003677">
    <property type="term" value="F:DNA binding"/>
    <property type="evidence" value="ECO:0007669"/>
    <property type="project" value="UniProtKB-UniRule"/>
</dbReference>
<comment type="subunit">
    <text evidence="7">Interacts with the RNA polymerase core enzyme.</text>
</comment>
<gene>
    <name evidence="7" type="primary">rpoH</name>
    <name evidence="11" type="ORF">BOW52_04660</name>
</gene>
<dbReference type="Pfam" id="PF04545">
    <property type="entry name" value="Sigma70_r4"/>
    <property type="match status" value="1"/>
</dbReference>
<dbReference type="HAMAP" id="MF_00961">
    <property type="entry name" value="Sigma70_RpoH"/>
    <property type="match status" value="1"/>
</dbReference>
<feature type="domain" description="RNA polymerase sigma-70" evidence="10">
    <location>
        <begin position="251"/>
        <end position="277"/>
    </location>
</feature>
<dbReference type="EMBL" id="MPRK01000062">
    <property type="protein sequence ID" value="OOZ41440.1"/>
    <property type="molecule type" value="Genomic_DNA"/>
</dbReference>
<dbReference type="Proteomes" id="UP000190198">
    <property type="component" value="Unassembled WGS sequence"/>
</dbReference>
<comment type="caution">
    <text evidence="7">Lacks conserved residue(s) required for the propagation of feature annotation.</text>
</comment>
<evidence type="ECO:0000256" key="7">
    <source>
        <dbReference type="HAMAP-Rule" id="MF_00961"/>
    </source>
</evidence>
<evidence type="ECO:0000256" key="6">
    <source>
        <dbReference type="ARBA" id="ARBA00023163"/>
    </source>
</evidence>
<dbReference type="InterPro" id="IPR007627">
    <property type="entry name" value="RNA_pol_sigma70_r2"/>
</dbReference>
<dbReference type="GO" id="GO:0005737">
    <property type="term" value="C:cytoplasm"/>
    <property type="evidence" value="ECO:0007669"/>
    <property type="project" value="UniProtKB-SubCell"/>
</dbReference>
<evidence type="ECO:0000259" key="9">
    <source>
        <dbReference type="PROSITE" id="PS00715"/>
    </source>
</evidence>